<feature type="transmembrane region" description="Helical" evidence="6">
    <location>
        <begin position="111"/>
        <end position="135"/>
    </location>
</feature>
<evidence type="ECO:0000256" key="4">
    <source>
        <dbReference type="ARBA" id="ARBA00023136"/>
    </source>
</evidence>
<gene>
    <name evidence="7" type="ORF">GCK32_011601</name>
</gene>
<keyword evidence="4 6" id="KW-0472">Membrane</keyword>
<organism evidence="7 8">
    <name type="scientific">Trichostrongylus colubriformis</name>
    <name type="common">Black scour worm</name>
    <dbReference type="NCBI Taxonomy" id="6319"/>
    <lineage>
        <taxon>Eukaryota</taxon>
        <taxon>Metazoa</taxon>
        <taxon>Ecdysozoa</taxon>
        <taxon>Nematoda</taxon>
        <taxon>Chromadorea</taxon>
        <taxon>Rhabditida</taxon>
        <taxon>Rhabditina</taxon>
        <taxon>Rhabditomorpha</taxon>
        <taxon>Strongyloidea</taxon>
        <taxon>Trichostrongylidae</taxon>
        <taxon>Trichostrongylus</taxon>
    </lineage>
</organism>
<dbReference type="InterPro" id="IPR036259">
    <property type="entry name" value="MFS_trans_sf"/>
</dbReference>
<dbReference type="Pfam" id="PF00083">
    <property type="entry name" value="Sugar_tr"/>
    <property type="match status" value="1"/>
</dbReference>
<accession>A0AAN8G2Q6</accession>
<evidence type="ECO:0000256" key="1">
    <source>
        <dbReference type="ARBA" id="ARBA00004141"/>
    </source>
</evidence>
<protein>
    <recommendedName>
        <fullName evidence="9">Major facilitator superfamily (MFS) profile domain-containing protein</fullName>
    </recommendedName>
</protein>
<dbReference type="AlphaFoldDB" id="A0AAN8G2Q6"/>
<evidence type="ECO:0000256" key="5">
    <source>
        <dbReference type="SAM" id="MobiDB-lite"/>
    </source>
</evidence>
<dbReference type="Gene3D" id="1.20.1250.20">
    <property type="entry name" value="MFS general substrate transporter like domains"/>
    <property type="match status" value="1"/>
</dbReference>
<feature type="region of interest" description="Disordered" evidence="5">
    <location>
        <begin position="1"/>
        <end position="23"/>
    </location>
</feature>
<evidence type="ECO:0000256" key="2">
    <source>
        <dbReference type="ARBA" id="ARBA00022692"/>
    </source>
</evidence>
<evidence type="ECO:0000256" key="3">
    <source>
        <dbReference type="ARBA" id="ARBA00022989"/>
    </source>
</evidence>
<dbReference type="SUPFAM" id="SSF103473">
    <property type="entry name" value="MFS general substrate transporter"/>
    <property type="match status" value="1"/>
</dbReference>
<dbReference type="Proteomes" id="UP001331761">
    <property type="component" value="Unassembled WGS sequence"/>
</dbReference>
<dbReference type="GO" id="GO:0022857">
    <property type="term" value="F:transmembrane transporter activity"/>
    <property type="evidence" value="ECO:0007669"/>
    <property type="project" value="InterPro"/>
</dbReference>
<evidence type="ECO:0000313" key="7">
    <source>
        <dbReference type="EMBL" id="KAK5979603.1"/>
    </source>
</evidence>
<feature type="transmembrane region" description="Helical" evidence="6">
    <location>
        <begin position="37"/>
        <end position="55"/>
    </location>
</feature>
<keyword evidence="3 6" id="KW-1133">Transmembrane helix</keyword>
<dbReference type="EMBL" id="WIXE01008207">
    <property type="protein sequence ID" value="KAK5979603.1"/>
    <property type="molecule type" value="Genomic_DNA"/>
</dbReference>
<comment type="subcellular location">
    <subcellularLocation>
        <location evidence="1">Membrane</location>
        <topology evidence="1">Multi-pass membrane protein</topology>
    </subcellularLocation>
</comment>
<dbReference type="GO" id="GO:0016020">
    <property type="term" value="C:membrane"/>
    <property type="evidence" value="ECO:0007669"/>
    <property type="project" value="UniProtKB-SubCell"/>
</dbReference>
<evidence type="ECO:0008006" key="9">
    <source>
        <dbReference type="Google" id="ProtNLM"/>
    </source>
</evidence>
<dbReference type="PANTHER" id="PTHR24064">
    <property type="entry name" value="SOLUTE CARRIER FAMILY 22 MEMBER"/>
    <property type="match status" value="1"/>
</dbReference>
<evidence type="ECO:0000313" key="8">
    <source>
        <dbReference type="Proteomes" id="UP001331761"/>
    </source>
</evidence>
<sequence length="296" mass="33019">MTCSIVVDGSESSSPLRSPGRTRYPSRRVRNSIASDFGRYELIVLAISQLSYIPITNTMLSTAFYEPTEHTCAFLNGTSDTAVDSEIFTEIIDIDFNSLLLDWGEACKKSALTAFMSTSLMAGALTGSFIAGWLADTYGRLPVLKGCLLIVCIVNGVFSFVAAASWMLSAAFMFTLGAGCGGYMATRFTQHWFLFHLFTSVMAFVAFLAFQIWVVESCRWLASVHRNAEARSMAIRVMSHRPEVVQKDWQWWEILGFTEPAMPISNEKVLLKKYSYADLFRYSSIYVPLALHSVTV</sequence>
<keyword evidence="2 6" id="KW-0812">Transmembrane</keyword>
<name>A0AAN8G2Q6_TRICO</name>
<evidence type="ECO:0000256" key="6">
    <source>
        <dbReference type="SAM" id="Phobius"/>
    </source>
</evidence>
<keyword evidence="8" id="KW-1185">Reference proteome</keyword>
<reference evidence="7 8" key="1">
    <citation type="submission" date="2019-10" db="EMBL/GenBank/DDBJ databases">
        <title>Assembly and Annotation for the nematode Trichostrongylus colubriformis.</title>
        <authorList>
            <person name="Martin J."/>
        </authorList>
    </citation>
    <scope>NUCLEOTIDE SEQUENCE [LARGE SCALE GENOMIC DNA]</scope>
    <source>
        <strain evidence="7">G859</strain>
        <tissue evidence="7">Whole worm</tissue>
    </source>
</reference>
<feature type="transmembrane region" description="Helical" evidence="6">
    <location>
        <begin position="147"/>
        <end position="173"/>
    </location>
</feature>
<comment type="caution">
    <text evidence="7">The sequence shown here is derived from an EMBL/GenBank/DDBJ whole genome shotgun (WGS) entry which is preliminary data.</text>
</comment>
<feature type="non-terminal residue" evidence="7">
    <location>
        <position position="296"/>
    </location>
</feature>
<proteinExistence type="predicted"/>
<dbReference type="InterPro" id="IPR005828">
    <property type="entry name" value="MFS_sugar_transport-like"/>
</dbReference>
<feature type="transmembrane region" description="Helical" evidence="6">
    <location>
        <begin position="193"/>
        <end position="215"/>
    </location>
</feature>